<dbReference type="EMBL" id="NIDN02000386">
    <property type="protein sequence ID" value="RLL93123.1"/>
    <property type="molecule type" value="Genomic_DNA"/>
</dbReference>
<dbReference type="InterPro" id="IPR029063">
    <property type="entry name" value="SAM-dependent_MTases_sf"/>
</dbReference>
<keyword evidence="6" id="KW-0511">Multifunctional enzyme</keyword>
<feature type="domain" description="Carrier" evidence="9">
    <location>
        <begin position="2450"/>
        <end position="2527"/>
    </location>
</feature>
<dbReference type="InterPro" id="IPR013217">
    <property type="entry name" value="Methyltransf_12"/>
</dbReference>
<dbReference type="InterPro" id="IPR057326">
    <property type="entry name" value="KR_dom"/>
</dbReference>
<dbReference type="InterPro" id="IPR011032">
    <property type="entry name" value="GroES-like_sf"/>
</dbReference>
<dbReference type="SMART" id="SM00823">
    <property type="entry name" value="PKS_PP"/>
    <property type="match status" value="1"/>
</dbReference>
<dbReference type="InterPro" id="IPR016036">
    <property type="entry name" value="Malonyl_transacylase_ACP-bd"/>
</dbReference>
<dbReference type="CDD" id="cd05195">
    <property type="entry name" value="enoyl_red"/>
    <property type="match status" value="1"/>
</dbReference>
<feature type="domain" description="PKS/mFAS DH" evidence="11">
    <location>
        <begin position="943"/>
        <end position="1259"/>
    </location>
</feature>
<feature type="active site" description="Proton acceptor; for dehydratase activity" evidence="8">
    <location>
        <position position="975"/>
    </location>
</feature>
<dbReference type="InterPro" id="IPR001227">
    <property type="entry name" value="Ac_transferase_dom_sf"/>
</dbReference>
<dbReference type="CDD" id="cd02440">
    <property type="entry name" value="AdoMet_MTases"/>
    <property type="match status" value="1"/>
</dbReference>
<dbReference type="STRING" id="1245748.A0A421CT96"/>
<name>A0A421CT96_9EURO</name>
<dbReference type="Gene3D" id="3.30.70.3290">
    <property type="match status" value="1"/>
</dbReference>
<evidence type="ECO:0000313" key="12">
    <source>
        <dbReference type="EMBL" id="RLL93123.1"/>
    </source>
</evidence>
<keyword evidence="1" id="KW-0596">Phosphopantetheine</keyword>
<dbReference type="SMART" id="SM00826">
    <property type="entry name" value="PKS_DH"/>
    <property type="match status" value="1"/>
</dbReference>
<dbReference type="SUPFAM" id="SSF52151">
    <property type="entry name" value="FabD/lysophospholipase-like"/>
    <property type="match status" value="1"/>
</dbReference>
<evidence type="ECO:0000259" key="11">
    <source>
        <dbReference type="PROSITE" id="PS52019"/>
    </source>
</evidence>
<keyword evidence="2" id="KW-0597">Phosphoprotein</keyword>
<keyword evidence="3" id="KW-0808">Transferase</keyword>
<dbReference type="GO" id="GO:0006633">
    <property type="term" value="P:fatty acid biosynthetic process"/>
    <property type="evidence" value="ECO:0007669"/>
    <property type="project" value="InterPro"/>
</dbReference>
<evidence type="ECO:0000259" key="9">
    <source>
        <dbReference type="PROSITE" id="PS50075"/>
    </source>
</evidence>
<dbReference type="InterPro" id="IPR032821">
    <property type="entry name" value="PKS_assoc"/>
</dbReference>
<dbReference type="InterPro" id="IPR020806">
    <property type="entry name" value="PKS_PP-bd"/>
</dbReference>
<evidence type="ECO:0000256" key="2">
    <source>
        <dbReference type="ARBA" id="ARBA00022553"/>
    </source>
</evidence>
<protein>
    <submittedName>
        <fullName evidence="12">Uncharacterized protein</fullName>
    </submittedName>
</protein>
<feature type="domain" description="Ketosynthase family 3 (KS3)" evidence="10">
    <location>
        <begin position="7"/>
        <end position="433"/>
    </location>
</feature>
<dbReference type="SMART" id="SM00827">
    <property type="entry name" value="PKS_AT"/>
    <property type="match status" value="1"/>
</dbReference>
<dbReference type="SMART" id="SM00825">
    <property type="entry name" value="PKS_KS"/>
    <property type="match status" value="1"/>
</dbReference>
<dbReference type="SUPFAM" id="SSF53335">
    <property type="entry name" value="S-adenosyl-L-methionine-dependent methyltransferases"/>
    <property type="match status" value="1"/>
</dbReference>
<keyword evidence="13" id="KW-1185">Reference proteome</keyword>
<feature type="active site" description="Proton donor; for dehydratase activity" evidence="8">
    <location>
        <position position="1167"/>
    </location>
</feature>
<dbReference type="CDD" id="cd00833">
    <property type="entry name" value="PKS"/>
    <property type="match status" value="1"/>
</dbReference>
<feature type="region of interest" description="C-terminal hotdog fold" evidence="8">
    <location>
        <begin position="1100"/>
        <end position="1259"/>
    </location>
</feature>
<dbReference type="InterPro" id="IPR013968">
    <property type="entry name" value="PKS_KR"/>
</dbReference>
<dbReference type="Pfam" id="PF16197">
    <property type="entry name" value="KAsynt_C_assoc"/>
    <property type="match status" value="1"/>
</dbReference>
<dbReference type="SMART" id="SM00829">
    <property type="entry name" value="PKS_ER"/>
    <property type="match status" value="1"/>
</dbReference>
<dbReference type="Pfam" id="PF14765">
    <property type="entry name" value="PS-DH"/>
    <property type="match status" value="1"/>
</dbReference>
<dbReference type="Pfam" id="PF13602">
    <property type="entry name" value="ADH_zinc_N_2"/>
    <property type="match status" value="1"/>
</dbReference>
<evidence type="ECO:0000256" key="6">
    <source>
        <dbReference type="ARBA" id="ARBA00023268"/>
    </source>
</evidence>
<dbReference type="PROSITE" id="PS00606">
    <property type="entry name" value="KS3_1"/>
    <property type="match status" value="1"/>
</dbReference>
<keyword evidence="4" id="KW-0521">NADP</keyword>
<dbReference type="GO" id="GO:0004315">
    <property type="term" value="F:3-oxoacyl-[acyl-carrier-protein] synthase activity"/>
    <property type="evidence" value="ECO:0007669"/>
    <property type="project" value="InterPro"/>
</dbReference>
<dbReference type="InterPro" id="IPR020843">
    <property type="entry name" value="ER"/>
</dbReference>
<dbReference type="InterPro" id="IPR020841">
    <property type="entry name" value="PKS_Beta-ketoAc_synthase_dom"/>
</dbReference>
<dbReference type="GO" id="GO:0031177">
    <property type="term" value="F:phosphopantetheine binding"/>
    <property type="evidence" value="ECO:0007669"/>
    <property type="project" value="InterPro"/>
</dbReference>
<dbReference type="InterPro" id="IPR018201">
    <property type="entry name" value="Ketoacyl_synth_AS"/>
</dbReference>
<evidence type="ECO:0000259" key="10">
    <source>
        <dbReference type="PROSITE" id="PS52004"/>
    </source>
</evidence>
<evidence type="ECO:0000256" key="7">
    <source>
        <dbReference type="ARBA" id="ARBA00023315"/>
    </source>
</evidence>
<dbReference type="SUPFAM" id="SSF50129">
    <property type="entry name" value="GroES-like"/>
    <property type="match status" value="1"/>
</dbReference>
<dbReference type="FunFam" id="3.40.47.10:FF:000019">
    <property type="entry name" value="Polyketide synthase type I"/>
    <property type="match status" value="1"/>
</dbReference>
<dbReference type="Pfam" id="PF23114">
    <property type="entry name" value="NAD-bd_HRPKS_sdrA"/>
    <property type="match status" value="1"/>
</dbReference>
<keyword evidence="7" id="KW-0012">Acyltransferase</keyword>
<dbReference type="InterPro" id="IPR050091">
    <property type="entry name" value="PKS_NRPS_Biosynth_Enz"/>
</dbReference>
<dbReference type="Gene3D" id="1.10.1200.10">
    <property type="entry name" value="ACP-like"/>
    <property type="match status" value="1"/>
</dbReference>
<dbReference type="SUPFAM" id="SSF55048">
    <property type="entry name" value="Probable ACP-binding domain of malonyl-CoA ACP transacylase"/>
    <property type="match status" value="1"/>
</dbReference>
<dbReference type="InterPro" id="IPR016039">
    <property type="entry name" value="Thiolase-like"/>
</dbReference>
<dbReference type="InterPro" id="IPR006162">
    <property type="entry name" value="Ppantetheine_attach_site"/>
</dbReference>
<dbReference type="GO" id="GO:0004312">
    <property type="term" value="F:fatty acid synthase activity"/>
    <property type="evidence" value="ECO:0007669"/>
    <property type="project" value="TreeGrafter"/>
</dbReference>
<sequence length="2537" mass="277279">MATGDYTTPIAIIGMGCRFSGNAASPEKLWDMLTKGENGWSQIPKSRFWVEGLYHPNSERVGTTHVGGGYFLKQDIASFDASFFNISSQVASSLDPQYRLELEVVYEALESAGIPLEKIMGSDTSTFGGIMFRDYHDSLSRDPDVLPRYFMTGNAATMASNRISHFYDLHGPSMSVDTGCSTTLTALHLACQNLRAKESTMSIVTGASLMLNPDVFISMSSLGFLSPDGQSYAFDSRANGYGRGEGVAAIILKRLDDALQDGDPIRAVIRETALNQDGRTPTITTPSQTAQIEMIQSCYRRAGLDPAQTSYVEAHGTGTPTGDPLEVGALSATFCTNRSRNSPLYIGSVKSNIGHTEATSGLASIIKTTLALERGLIPPNGNFQTPNPKLNLDGSNIKVPTSVCQWPAVNGVRRASVNNFGFGGANAHAILEWQSPHAINPRLGHRGLTNGTTGLTNGVNLQHDTMKGQNPRLYMLSAKDEQACHRMASDLREYLLQSDHVDESRLLKNLAYTLGSRRSRLAYVAVRQGHSLRDLAERLGDSQVRISRRPESAPRLGWVFTGQGAQWFAMGRELLTSYPVFKEAILECDRYIQQMGSTWTLMEELQRNEHNSKVNSVQYSLPMSTAVQIALVRLLRCWGIEPVAVTSHSSGEIAAAYAAGALDVRPAIGIAYLRGALVANSTGTVRGGMIAVGLGRTEADEYISRVTTGKVVVACVNSQSSVTISGDLNAIIEIENLLQEAGVFARRLKVSEAFHSDHMLPVAGLFSSALMGLLQYKGDFGPVIFSSPRTGRRVTEGEMLACPTHWVESMLRPVEFESAFRHMCFDDEGTRTVDVILEVGPHGALGGPIQQLMTLSEFDQSGISYLPCLVRGKNAVDTMHHVAMELIHKGYDVDLDAINFPHGKSDTHVLTDLPTYPWNHQHQYWMEPRVNKCSRQQRTTHPHDLVGMRQMVAGPFSPTWRHIIRAQDVPWVRDHLVQSQMVYPGAGFLSMALEGMNQLLSSQKPLIDSYDLRNVEFARALIIPDNEEGVEVQLTLVPCEDRSLGSKGWHEFRVVSVSSDNSWTAHCTGLIQVNLSPVADTKTWGSSMGPQLPSVTNSAVFRKRTDPAEIWSALRSVGIEYGPNFRNLTEIQCNRHGSLSTFSIADTKSIMPNRYQCDHIVHPSTLDSLLQAAYTTLPAGGTSMRSAFVPRAIERLRLSGQIQSVPGHQFKVFARLDREGPQAFQTSLSAFDENDTSCARMIVGVSGLVFRSLGGDIVQHPNLLQADICSTWKWELDLSLSNNAWIKERMKVSPLQSEIDTMKNLRRAAVLYISDAISALTPADIQQLSGHHKRYYVWMKEQLRLASENRLAPNSSSWLDICSDKKQALLRTVASGSTNGEMISRLGPQIVPMLRNEVAPLELMLQDKLLARFYADALKWSRANKHAAELVALCAHKWPRANILEIGGGTGSCTQTVLDMIEAKGLSLGRYDFTDLSTGFFEAARERLSKWTDYMTFNKLDIEIDPASQGFNCGTYDVVVACQVLHATKNMDNTMDHVRKLLKPGGKLILVETTKDELDLCLTFGLLPGWWLSEEPERQSSPSLTIPFWQKVLKRNGFTGLELELHDCESEEFYQISTAMSTALSPSPSFSSEVTLVIGSDPLPTEWLKELQAAIAEITGKDVAAGPLKEVSPAGTVCIFLGELTKSCLVDVCANEFESIVNMAARCSGLLWVSCGGALDCKTPQQSLHLGLLRTLRAEYSGKRYVSLDIDPQREPWTKEAITSIKTVFQAAFNDQPDASARETEYAERNGGFFIPRALQDQRLNSTIAATPASLGDSTIQPFCQSQRPVKLAVGTPGLLDSLYFTDDWNAVCELDTGAVEIEARAYGLNFRDVMVAMGQLDADTMGFECSGIISRVGQQAIAQGFKVGDRVCALLQGGWCTRPRAHWTNVIIIRDDLSFEEAASFPLAFATAYVALCDTARLQAGEKVLIHSATGGVGQAAVTIAQWIGAEIFVTVGSQTKREFITEKYQIPSDHIFSSRDPSFAMGLLAKTDGHGVDVVLNSLSGRLLQESFNCLCEFGRFVEIGKRDLELNSRLDMHAFTRNLSFSSIDLLKWGTNRKKDVARVMKEIGKLLGSKVLAPISPITTYPIESIENAFRTMQAGQHIGKIVLTIGPESMVPVVSAKPAFMLQGDETYLIVGGLGGLGSSICEWMVEKGARNLIVMSRTPVQGPFLLELQKSCNVRAVACDVTDSEQLKTALQSCADMPPIRGVIQGAMVLQDAILEQMTVDNFKAAVGPKVHGSWNLHQQLQGLDFFVMLSSLVGVVGGASQANYAAGGAFQDALATYRRSQGLPAVTIDLGMIKQVGYVAVTKGVAERLAKNGYKALDEHQVLRILEAVISSPSAPQVITGINTGPGPHWDEAGWMKEARMAGLKYQQSVQTAPEGASHRTVADSNLRSQLSRASSLSHAAELILHAITSKLSSMFSLAEEEIDPTKGVAGFGVDSLIAVELRNWVASQAASDISIFELMQSPSLTELAMTVATRSSQLSSTLLPK</sequence>
<dbReference type="Proteomes" id="UP000215289">
    <property type="component" value="Unassembled WGS sequence"/>
</dbReference>
<dbReference type="SUPFAM" id="SSF51735">
    <property type="entry name" value="NAD(P)-binding Rossmann-fold domains"/>
    <property type="match status" value="2"/>
</dbReference>
<dbReference type="InterPro" id="IPR020807">
    <property type="entry name" value="PKS_DH"/>
</dbReference>
<dbReference type="Gene3D" id="3.90.180.10">
    <property type="entry name" value="Medium-chain alcohol dehydrogenases, catalytic domain"/>
    <property type="match status" value="1"/>
</dbReference>
<dbReference type="InterPro" id="IPR049551">
    <property type="entry name" value="PKS_DH_C"/>
</dbReference>
<accession>A0A421CT96</accession>
<dbReference type="InterPro" id="IPR016035">
    <property type="entry name" value="Acyl_Trfase/lysoPLipase"/>
</dbReference>
<dbReference type="Gene3D" id="3.40.47.10">
    <property type="match status" value="1"/>
</dbReference>
<dbReference type="GO" id="GO:0016491">
    <property type="term" value="F:oxidoreductase activity"/>
    <property type="evidence" value="ECO:0007669"/>
    <property type="project" value="UniProtKB-KW"/>
</dbReference>
<dbReference type="Pfam" id="PF00109">
    <property type="entry name" value="ketoacyl-synt"/>
    <property type="match status" value="1"/>
</dbReference>
<dbReference type="InterPro" id="IPR009081">
    <property type="entry name" value="PP-bd_ACP"/>
</dbReference>
<evidence type="ECO:0000256" key="3">
    <source>
        <dbReference type="ARBA" id="ARBA00022679"/>
    </source>
</evidence>
<dbReference type="InterPro" id="IPR014043">
    <property type="entry name" value="Acyl_transferase_dom"/>
</dbReference>
<dbReference type="InterPro" id="IPR014030">
    <property type="entry name" value="Ketoacyl_synth_N"/>
</dbReference>
<dbReference type="PROSITE" id="PS00012">
    <property type="entry name" value="PHOSPHOPANTETHEINE"/>
    <property type="match status" value="1"/>
</dbReference>
<dbReference type="SUPFAM" id="SSF47336">
    <property type="entry name" value="ACP-like"/>
    <property type="match status" value="1"/>
</dbReference>
<keyword evidence="5" id="KW-0560">Oxidoreductase</keyword>
<dbReference type="Pfam" id="PF08242">
    <property type="entry name" value="Methyltransf_12"/>
    <property type="match status" value="1"/>
</dbReference>
<evidence type="ECO:0000256" key="4">
    <source>
        <dbReference type="ARBA" id="ARBA00022857"/>
    </source>
</evidence>
<dbReference type="Gene3D" id="3.40.50.150">
    <property type="entry name" value="Vaccinia Virus protein VP39"/>
    <property type="match status" value="1"/>
</dbReference>
<comment type="caution">
    <text evidence="12">The sequence shown here is derived from an EMBL/GenBank/DDBJ whole genome shotgun (WGS) entry which is preliminary data.</text>
</comment>
<dbReference type="PROSITE" id="PS52019">
    <property type="entry name" value="PKS_MFAS_DH"/>
    <property type="match status" value="1"/>
</dbReference>
<evidence type="ECO:0000313" key="13">
    <source>
        <dbReference type="Proteomes" id="UP000215289"/>
    </source>
</evidence>
<dbReference type="Pfam" id="PF08240">
    <property type="entry name" value="ADH_N"/>
    <property type="match status" value="1"/>
</dbReference>
<dbReference type="Pfam" id="PF08659">
    <property type="entry name" value="KR"/>
    <property type="match status" value="1"/>
</dbReference>
<dbReference type="Pfam" id="PF21089">
    <property type="entry name" value="PKS_DH_N"/>
    <property type="match status" value="1"/>
</dbReference>
<dbReference type="InterPro" id="IPR049552">
    <property type="entry name" value="PKS_DH_N"/>
</dbReference>
<dbReference type="OrthoDB" id="329835at2759"/>
<dbReference type="Pfam" id="PF23297">
    <property type="entry name" value="ACP_SdgA_C"/>
    <property type="match status" value="1"/>
</dbReference>
<dbReference type="InterPro" id="IPR049900">
    <property type="entry name" value="PKS_mFAS_DH"/>
</dbReference>
<evidence type="ECO:0000256" key="1">
    <source>
        <dbReference type="ARBA" id="ARBA00022450"/>
    </source>
</evidence>
<dbReference type="InterPro" id="IPR014031">
    <property type="entry name" value="Ketoacyl_synth_C"/>
</dbReference>
<organism evidence="12 13">
    <name type="scientific">Aspergillus turcosus</name>
    <dbReference type="NCBI Taxonomy" id="1245748"/>
    <lineage>
        <taxon>Eukaryota</taxon>
        <taxon>Fungi</taxon>
        <taxon>Dikarya</taxon>
        <taxon>Ascomycota</taxon>
        <taxon>Pezizomycotina</taxon>
        <taxon>Eurotiomycetes</taxon>
        <taxon>Eurotiomycetidae</taxon>
        <taxon>Eurotiales</taxon>
        <taxon>Aspergillaceae</taxon>
        <taxon>Aspergillus</taxon>
        <taxon>Aspergillus subgen. Fumigati</taxon>
    </lineage>
</organism>
<dbReference type="Pfam" id="PF00698">
    <property type="entry name" value="Acyl_transf_1"/>
    <property type="match status" value="1"/>
</dbReference>
<dbReference type="Gene3D" id="3.40.366.10">
    <property type="entry name" value="Malonyl-Coenzyme A Acyl Carrier Protein, domain 2"/>
    <property type="match status" value="1"/>
</dbReference>
<proteinExistence type="predicted"/>
<dbReference type="PANTHER" id="PTHR43775:SF29">
    <property type="entry name" value="ASPERFURANONE POLYKETIDE SYNTHASE AFOG-RELATED"/>
    <property type="match status" value="1"/>
</dbReference>
<dbReference type="InterPro" id="IPR013154">
    <property type="entry name" value="ADH-like_N"/>
</dbReference>
<gene>
    <name evidence="12" type="ORF">CFD26_100282</name>
</gene>
<dbReference type="InterPro" id="IPR036736">
    <property type="entry name" value="ACP-like_sf"/>
</dbReference>
<dbReference type="Gene3D" id="3.10.129.110">
    <property type="entry name" value="Polyketide synthase dehydratase"/>
    <property type="match status" value="1"/>
</dbReference>
<dbReference type="GO" id="GO:1901336">
    <property type="term" value="P:lactone biosynthetic process"/>
    <property type="evidence" value="ECO:0007669"/>
    <property type="project" value="UniProtKB-ARBA"/>
</dbReference>
<dbReference type="InterPro" id="IPR036291">
    <property type="entry name" value="NAD(P)-bd_dom_sf"/>
</dbReference>
<dbReference type="SUPFAM" id="SSF53901">
    <property type="entry name" value="Thiolase-like"/>
    <property type="match status" value="1"/>
</dbReference>
<evidence type="ECO:0000256" key="5">
    <source>
        <dbReference type="ARBA" id="ARBA00023002"/>
    </source>
</evidence>
<reference evidence="12 13" key="1">
    <citation type="submission" date="2018-08" db="EMBL/GenBank/DDBJ databases">
        <title>Draft genome sequences of two Aspergillus turcosus clinical strains isolated from bronchoalveolar lavage fluid: one azole-susceptible and the other azole-resistant.</title>
        <authorList>
            <person name="Parent-Michaud M."/>
            <person name="Dufresne P.J."/>
            <person name="Fournier E."/>
            <person name="Martineau C."/>
            <person name="Moreira S."/>
            <person name="Perkins V."/>
            <person name="De Repentigny L."/>
            <person name="Dufresne S.F."/>
        </authorList>
    </citation>
    <scope>NUCLEOTIDE SEQUENCE [LARGE SCALE GENOMIC DNA]</scope>
    <source>
        <strain evidence="12">HMR AF 1038</strain>
    </source>
</reference>
<dbReference type="PROSITE" id="PS50075">
    <property type="entry name" value="CARRIER"/>
    <property type="match status" value="1"/>
</dbReference>
<dbReference type="PANTHER" id="PTHR43775">
    <property type="entry name" value="FATTY ACID SYNTHASE"/>
    <property type="match status" value="1"/>
</dbReference>
<dbReference type="InterPro" id="IPR056501">
    <property type="entry name" value="NAD-bd_HRPKS_sdrA"/>
</dbReference>
<dbReference type="Pfam" id="PF02801">
    <property type="entry name" value="Ketoacyl-synt_C"/>
    <property type="match status" value="1"/>
</dbReference>
<evidence type="ECO:0000256" key="8">
    <source>
        <dbReference type="PROSITE-ProRule" id="PRU01363"/>
    </source>
</evidence>
<dbReference type="GO" id="GO:0030639">
    <property type="term" value="P:polyketide biosynthetic process"/>
    <property type="evidence" value="ECO:0007669"/>
    <property type="project" value="UniProtKB-ARBA"/>
</dbReference>
<dbReference type="PROSITE" id="PS52004">
    <property type="entry name" value="KS3_2"/>
    <property type="match status" value="1"/>
</dbReference>
<dbReference type="InterPro" id="IPR042104">
    <property type="entry name" value="PKS_dehydratase_sf"/>
</dbReference>
<dbReference type="SMART" id="SM00822">
    <property type="entry name" value="PKS_KR"/>
    <property type="match status" value="1"/>
</dbReference>
<dbReference type="FunFam" id="3.40.50.720:FF:000209">
    <property type="entry name" value="Polyketide synthase Pks12"/>
    <property type="match status" value="1"/>
</dbReference>
<dbReference type="Gene3D" id="3.40.50.720">
    <property type="entry name" value="NAD(P)-binding Rossmann-like Domain"/>
    <property type="match status" value="1"/>
</dbReference>
<feature type="region of interest" description="N-terminal hotdog fold" evidence="8">
    <location>
        <begin position="943"/>
        <end position="1078"/>
    </location>
</feature>